<feature type="region of interest" description="Disordered" evidence="1">
    <location>
        <begin position="1"/>
        <end position="74"/>
    </location>
</feature>
<reference evidence="2 3" key="1">
    <citation type="submission" date="2023-08" db="EMBL/GenBank/DDBJ databases">
        <authorList>
            <person name="Palmer J.M."/>
        </authorList>
    </citation>
    <scope>NUCLEOTIDE SEQUENCE [LARGE SCALE GENOMIC DNA]</scope>
    <source>
        <strain evidence="2 3">TWF481</strain>
    </source>
</reference>
<keyword evidence="3" id="KW-1185">Reference proteome</keyword>
<evidence type="ECO:0000313" key="2">
    <source>
        <dbReference type="EMBL" id="KAK6501817.1"/>
    </source>
</evidence>
<protein>
    <submittedName>
        <fullName evidence="2">Uncharacterized protein</fullName>
    </submittedName>
</protein>
<dbReference type="AlphaFoldDB" id="A0AAV9W4A8"/>
<feature type="compositionally biased region" description="Basic residues" evidence="1">
    <location>
        <begin position="22"/>
        <end position="32"/>
    </location>
</feature>
<proteinExistence type="predicted"/>
<dbReference type="EMBL" id="JAVHJL010000006">
    <property type="protein sequence ID" value="KAK6501817.1"/>
    <property type="molecule type" value="Genomic_DNA"/>
</dbReference>
<feature type="compositionally biased region" description="Basic and acidic residues" evidence="1">
    <location>
        <begin position="40"/>
        <end position="65"/>
    </location>
</feature>
<accession>A0AAV9W4A8</accession>
<comment type="caution">
    <text evidence="2">The sequence shown here is derived from an EMBL/GenBank/DDBJ whole genome shotgun (WGS) entry which is preliminary data.</text>
</comment>
<evidence type="ECO:0000256" key="1">
    <source>
        <dbReference type="SAM" id="MobiDB-lite"/>
    </source>
</evidence>
<evidence type="ECO:0000313" key="3">
    <source>
        <dbReference type="Proteomes" id="UP001370758"/>
    </source>
</evidence>
<feature type="compositionally biased region" description="Basic residues" evidence="1">
    <location>
        <begin position="1"/>
        <end position="14"/>
    </location>
</feature>
<gene>
    <name evidence="2" type="ORF">TWF481_009640</name>
</gene>
<sequence>MLRTGTTRRKRKERRRDATYRQKVKSKAKVKMKSMNGVERTVRLDSQHTNRGRESKGREGKKSGDEECDGADEGGGFFFFWVVNCGLKVF</sequence>
<organism evidence="2 3">
    <name type="scientific">Arthrobotrys musiformis</name>
    <dbReference type="NCBI Taxonomy" id="47236"/>
    <lineage>
        <taxon>Eukaryota</taxon>
        <taxon>Fungi</taxon>
        <taxon>Dikarya</taxon>
        <taxon>Ascomycota</taxon>
        <taxon>Pezizomycotina</taxon>
        <taxon>Orbiliomycetes</taxon>
        <taxon>Orbiliales</taxon>
        <taxon>Orbiliaceae</taxon>
        <taxon>Arthrobotrys</taxon>
    </lineage>
</organism>
<name>A0AAV9W4A8_9PEZI</name>
<dbReference type="Proteomes" id="UP001370758">
    <property type="component" value="Unassembled WGS sequence"/>
</dbReference>